<dbReference type="EMBL" id="LLXI01000246">
    <property type="protein sequence ID" value="PKY43290.1"/>
    <property type="molecule type" value="Genomic_DNA"/>
</dbReference>
<dbReference type="Proteomes" id="UP000234323">
    <property type="component" value="Unassembled WGS sequence"/>
</dbReference>
<evidence type="ECO:0000313" key="2">
    <source>
        <dbReference type="Proteomes" id="UP000234323"/>
    </source>
</evidence>
<organism evidence="1 2">
    <name type="scientific">Rhizophagus irregularis</name>
    <dbReference type="NCBI Taxonomy" id="588596"/>
    <lineage>
        <taxon>Eukaryota</taxon>
        <taxon>Fungi</taxon>
        <taxon>Fungi incertae sedis</taxon>
        <taxon>Mucoromycota</taxon>
        <taxon>Glomeromycotina</taxon>
        <taxon>Glomeromycetes</taxon>
        <taxon>Glomerales</taxon>
        <taxon>Glomeraceae</taxon>
        <taxon>Rhizophagus</taxon>
    </lineage>
</organism>
<name>A0A2I1G9I3_9GLOM</name>
<dbReference type="AlphaFoldDB" id="A0A2I1G9I3"/>
<sequence>MEKHITQDSKKGNFYVDLLSQNFKSHMTPVMITTAEWKKLASNSIQNNNYVKWNYTYPFLIIPNGNEHLVTIEHLAQNTKIIHTINNKDDVEVDKEPSFDKFIQIIESTSKILKEQKDAENIEWLKKVEKNFKSLKKMIKDIESHNKRHTMPYTWKDYNSNTHNI</sequence>
<accession>A0A2I1G9I3</accession>
<proteinExistence type="predicted"/>
<dbReference type="VEuPathDB" id="FungiDB:RhiirA1_534642"/>
<reference evidence="1 2" key="1">
    <citation type="submission" date="2015-10" db="EMBL/GenBank/DDBJ databases">
        <title>Genome analyses suggest a sexual origin of heterokaryosis in a supposedly ancient asexual fungus.</title>
        <authorList>
            <person name="Ropars J."/>
            <person name="Sedzielewska K."/>
            <person name="Noel J."/>
            <person name="Charron P."/>
            <person name="Farinelli L."/>
            <person name="Marton T."/>
            <person name="Kruger M."/>
            <person name="Pelin A."/>
            <person name="Brachmann A."/>
            <person name="Corradi N."/>
        </authorList>
    </citation>
    <scope>NUCLEOTIDE SEQUENCE [LARGE SCALE GENOMIC DNA]</scope>
    <source>
        <strain evidence="1 2">A4</strain>
    </source>
</reference>
<keyword evidence="2" id="KW-1185">Reference proteome</keyword>
<protein>
    <submittedName>
        <fullName evidence="1">Uncharacterized protein</fullName>
    </submittedName>
</protein>
<dbReference type="VEuPathDB" id="FungiDB:FUN_005520"/>
<evidence type="ECO:0000313" key="1">
    <source>
        <dbReference type="EMBL" id="PKY43290.1"/>
    </source>
</evidence>
<comment type="caution">
    <text evidence="1">The sequence shown here is derived from an EMBL/GenBank/DDBJ whole genome shotgun (WGS) entry which is preliminary data.</text>
</comment>
<gene>
    <name evidence="1" type="ORF">RhiirA4_457251</name>
</gene>